<feature type="compositionally biased region" description="Low complexity" evidence="1">
    <location>
        <begin position="462"/>
        <end position="480"/>
    </location>
</feature>
<sequence>MNSYTAPHSSNLLAGSFEPKPPVILPAPSYNIYNIHALSAAEANNHALSRLYTPVSLSSSPVIPTPSGSPHSPLVYGNNSGYHHGYFDKNNNVSLSRKRPLQRVFENDHNQLDILSSITLKSQNYFVSANSQQLAPPYAHFQPRVQQPSYGQTLTSVTARISRESSPLANIDAKFAAIPPTNPSGVPEFPANSSRSGSAGSLDDFSGHDPFLCSDRTYSLFKPLARPEIERLLDQTYGGPLTISRKRKPLVLFNSSLDNESLALGTHTYSGRGAGGSNRKKQKVVSQGRPFSSEMVIDLIFPKTLDDLYHMLCAKPTSTNNSITNNDSNNNTNNSINTLSGVETHRVKLISGSLKPIGSHKPSDRMLTFTDSRAMVKHFTNTSEFSVVTIFRQSSTDKSPFKRGTCPVLKFCISPVYDFSVEYLKRIAYPRYKAGMKFFVIPKIFHSTQSLVRGDINLGSTNSRYNSTNNDNNNNNSETTGGNGMDPAQCHQFETLQFYPSAGMYLQDQLERLSRGEEMDLTARIFHNDDYPDLPYSVYDKQLSQSPRPPPPPAPVPAPAALVVEPLLPALVPRLDSLADSKCDVPKANLNYILN</sequence>
<dbReference type="EMBL" id="CCBN010000001">
    <property type="protein sequence ID" value="CDO51208.1"/>
    <property type="molecule type" value="Genomic_DNA"/>
</dbReference>
<comment type="caution">
    <text evidence="2">The sequence shown here is derived from an EMBL/GenBank/DDBJ whole genome shotgun (WGS) entry which is preliminary data.</text>
</comment>
<evidence type="ECO:0000313" key="2">
    <source>
        <dbReference type="EMBL" id="CDO51208.1"/>
    </source>
</evidence>
<feature type="region of interest" description="Disordered" evidence="1">
    <location>
        <begin position="536"/>
        <end position="557"/>
    </location>
</feature>
<feature type="region of interest" description="Disordered" evidence="1">
    <location>
        <begin position="462"/>
        <end position="485"/>
    </location>
</feature>
<proteinExistence type="predicted"/>
<dbReference type="OrthoDB" id="4103456at2759"/>
<feature type="compositionally biased region" description="Pro residues" evidence="1">
    <location>
        <begin position="547"/>
        <end position="557"/>
    </location>
</feature>
<name>A0A0J9X3C4_GEOCN</name>
<organism evidence="2 3">
    <name type="scientific">Geotrichum candidum</name>
    <name type="common">Oospora lactis</name>
    <name type="synonym">Dipodascus geotrichum</name>
    <dbReference type="NCBI Taxonomy" id="1173061"/>
    <lineage>
        <taxon>Eukaryota</taxon>
        <taxon>Fungi</taxon>
        <taxon>Dikarya</taxon>
        <taxon>Ascomycota</taxon>
        <taxon>Saccharomycotina</taxon>
        <taxon>Dipodascomycetes</taxon>
        <taxon>Dipodascales</taxon>
        <taxon>Dipodascaceae</taxon>
        <taxon>Geotrichum</taxon>
    </lineage>
</organism>
<protein>
    <submittedName>
        <fullName evidence="2">Uncharacterized protein</fullName>
    </submittedName>
</protein>
<gene>
    <name evidence="2" type="ORF">BN980_GECA01s02463g</name>
</gene>
<reference evidence="2" key="1">
    <citation type="submission" date="2014-03" db="EMBL/GenBank/DDBJ databases">
        <authorList>
            <person name="Casaregola S."/>
        </authorList>
    </citation>
    <scope>NUCLEOTIDE SEQUENCE [LARGE SCALE GENOMIC DNA]</scope>
    <source>
        <strain evidence="2">CLIB 918</strain>
    </source>
</reference>
<accession>A0A0J9X3C4</accession>
<dbReference type="AlphaFoldDB" id="A0A0J9X3C4"/>
<dbReference type="Proteomes" id="UP000242525">
    <property type="component" value="Unassembled WGS sequence"/>
</dbReference>
<keyword evidence="3" id="KW-1185">Reference proteome</keyword>
<evidence type="ECO:0000256" key="1">
    <source>
        <dbReference type="SAM" id="MobiDB-lite"/>
    </source>
</evidence>
<feature type="region of interest" description="Disordered" evidence="1">
    <location>
        <begin position="181"/>
        <end position="201"/>
    </location>
</feature>
<evidence type="ECO:0000313" key="3">
    <source>
        <dbReference type="Proteomes" id="UP000242525"/>
    </source>
</evidence>